<proteinExistence type="predicted"/>
<dbReference type="AlphaFoldDB" id="A0A8J7WNN7"/>
<name>A0A8J7WNN7_9ACTN</name>
<dbReference type="Pfam" id="PF13181">
    <property type="entry name" value="TPR_8"/>
    <property type="match status" value="1"/>
</dbReference>
<dbReference type="Proteomes" id="UP000677913">
    <property type="component" value="Unassembled WGS sequence"/>
</dbReference>
<keyword evidence="2" id="KW-1133">Transmembrane helix</keyword>
<feature type="transmembrane region" description="Helical" evidence="2">
    <location>
        <begin position="290"/>
        <end position="312"/>
    </location>
</feature>
<keyword evidence="4" id="KW-1185">Reference proteome</keyword>
<gene>
    <name evidence="3" type="ORF">KGA66_08840</name>
</gene>
<evidence type="ECO:0000256" key="2">
    <source>
        <dbReference type="SAM" id="Phobius"/>
    </source>
</evidence>
<feature type="transmembrane region" description="Helical" evidence="2">
    <location>
        <begin position="251"/>
        <end position="269"/>
    </location>
</feature>
<dbReference type="InterPro" id="IPR019734">
    <property type="entry name" value="TPR_rpt"/>
</dbReference>
<dbReference type="PANTHER" id="PTHR44998:SF1">
    <property type="entry name" value="UDP-N-ACETYLGLUCOSAMINE--PEPTIDE N-ACETYLGLUCOSAMINYLTRANSFERASE 110 KDA SUBUNIT"/>
    <property type="match status" value="1"/>
</dbReference>
<dbReference type="Gene3D" id="1.25.40.10">
    <property type="entry name" value="Tetratricopeptide repeat domain"/>
    <property type="match status" value="1"/>
</dbReference>
<feature type="transmembrane region" description="Helical" evidence="2">
    <location>
        <begin position="222"/>
        <end position="245"/>
    </location>
</feature>
<reference evidence="3" key="1">
    <citation type="submission" date="2021-04" db="EMBL/GenBank/DDBJ databases">
        <title>Genome based classification of Actinospica acidithermotolerans sp. nov., an actinobacterium isolated from an Indonesian hot spring.</title>
        <authorList>
            <person name="Kusuma A.B."/>
            <person name="Putra K.E."/>
            <person name="Nafisah S."/>
            <person name="Loh J."/>
            <person name="Nouioui I."/>
            <person name="Goodfellow M."/>
        </authorList>
    </citation>
    <scope>NUCLEOTIDE SEQUENCE</scope>
    <source>
        <strain evidence="3">DSM 45618</strain>
    </source>
</reference>
<dbReference type="PROSITE" id="PS50005">
    <property type="entry name" value="TPR"/>
    <property type="match status" value="1"/>
</dbReference>
<dbReference type="SMART" id="SM00028">
    <property type="entry name" value="TPR"/>
    <property type="match status" value="5"/>
</dbReference>
<organism evidence="3 4">
    <name type="scientific">Actinocrinis puniceicyclus</name>
    <dbReference type="NCBI Taxonomy" id="977794"/>
    <lineage>
        <taxon>Bacteria</taxon>
        <taxon>Bacillati</taxon>
        <taxon>Actinomycetota</taxon>
        <taxon>Actinomycetes</taxon>
        <taxon>Catenulisporales</taxon>
        <taxon>Actinospicaceae</taxon>
        <taxon>Actinocrinis</taxon>
    </lineage>
</organism>
<evidence type="ECO:0000313" key="3">
    <source>
        <dbReference type="EMBL" id="MBS2963149.1"/>
    </source>
</evidence>
<accession>A0A8J7WNN7</accession>
<keyword evidence="2" id="KW-0472">Membrane</keyword>
<dbReference type="PANTHER" id="PTHR44998">
    <property type="match status" value="1"/>
</dbReference>
<keyword evidence="1" id="KW-0802">TPR repeat</keyword>
<sequence length="350" mass="37175">MTGLDLRGELMRASALLDLGRAAEARARLAAVLAADPQNAFALRMLARCHHAAGDMDGAIHAAQAAVAVDPTSEHGHRILANAYNSVGDRRSATSSAREALRLAPDEWRCHWLLAECLRHSDPNAALPPARRARDLAPNEADVHVLYGVVVKQLGRTQEARAAYMHALSINPNLATAHNNIAVLDRANGRWAHALAGFRTSLRHNPQQKLARENLANTIVLLLRRLCVAAYAATLVVVLAAGVVGPGVLRGLGITVTAGLLAGLGWILATARRSVGPFATTVLRTDRRALIALAVFAVTLMVVVIGSIVQIVPPHAVRSAFDGLGSGSRLLPFVSVGLLIAARNSRNVRK</sequence>
<evidence type="ECO:0000256" key="1">
    <source>
        <dbReference type="PROSITE-ProRule" id="PRU00339"/>
    </source>
</evidence>
<dbReference type="RefSeq" id="WP_211466567.1">
    <property type="nucleotide sequence ID" value="NZ_JAGSXH010000021.1"/>
</dbReference>
<comment type="caution">
    <text evidence="3">The sequence shown here is derived from an EMBL/GenBank/DDBJ whole genome shotgun (WGS) entry which is preliminary data.</text>
</comment>
<dbReference type="SUPFAM" id="SSF48452">
    <property type="entry name" value="TPR-like"/>
    <property type="match status" value="1"/>
</dbReference>
<feature type="transmembrane region" description="Helical" evidence="2">
    <location>
        <begin position="324"/>
        <end position="342"/>
    </location>
</feature>
<dbReference type="EMBL" id="JAGSXH010000021">
    <property type="protein sequence ID" value="MBS2963149.1"/>
    <property type="molecule type" value="Genomic_DNA"/>
</dbReference>
<evidence type="ECO:0000313" key="4">
    <source>
        <dbReference type="Proteomes" id="UP000677913"/>
    </source>
</evidence>
<protein>
    <submittedName>
        <fullName evidence="3">Tetratricopeptide repeat protein</fullName>
    </submittedName>
</protein>
<dbReference type="InterPro" id="IPR011990">
    <property type="entry name" value="TPR-like_helical_dom_sf"/>
</dbReference>
<dbReference type="Pfam" id="PF13432">
    <property type="entry name" value="TPR_16"/>
    <property type="match status" value="1"/>
</dbReference>
<feature type="repeat" description="TPR" evidence="1">
    <location>
        <begin position="141"/>
        <end position="174"/>
    </location>
</feature>
<keyword evidence="2" id="KW-0812">Transmembrane</keyword>